<accession>A0A377I7D2</accession>
<dbReference type="Proteomes" id="UP000254465">
    <property type="component" value="Unassembled WGS sequence"/>
</dbReference>
<protein>
    <submittedName>
        <fullName evidence="17">Heme-utilization protein Hup</fullName>
    </submittedName>
    <submittedName>
        <fullName evidence="16">TonB-dependent receptor</fullName>
    </submittedName>
</protein>
<reference evidence="17 18" key="1">
    <citation type="submission" date="2018-06" db="EMBL/GenBank/DDBJ databases">
        <authorList>
            <consortium name="Pathogen Informatics"/>
            <person name="Doyle S."/>
        </authorList>
    </citation>
    <scope>NUCLEOTIDE SEQUENCE [LARGE SCALE GENOMIC DNA]</scope>
    <source>
        <strain evidence="17 18">NCTC11296</strain>
    </source>
</reference>
<dbReference type="PANTHER" id="PTHR30442:SF0">
    <property type="entry name" value="FE(3+) DICITRATE TRANSPORT PROTEIN FECA"/>
    <property type="match status" value="1"/>
</dbReference>
<dbReference type="Pfam" id="PF00593">
    <property type="entry name" value="TonB_dep_Rec_b-barrel"/>
    <property type="match status" value="1"/>
</dbReference>
<keyword evidence="3 9" id="KW-1134">Transmembrane beta strand</keyword>
<evidence type="ECO:0000313" key="16">
    <source>
        <dbReference type="EMBL" id="RZN60044.1"/>
    </source>
</evidence>
<reference evidence="16 19" key="2">
    <citation type="submission" date="2018-11" db="EMBL/GenBank/DDBJ databases">
        <title>Sequencing Av. paragallinarum serogroups.</title>
        <authorList>
            <person name="Hellmuth J.E."/>
            <person name="Boucher C.E."/>
            <person name="Cason E.D."/>
        </authorList>
    </citation>
    <scope>NUCLEOTIDE SEQUENCE [LARGE SCALE GENOMIC DNA]</scope>
    <source>
        <strain evidence="16 19">SA-3</strain>
    </source>
</reference>
<keyword evidence="8 9" id="KW-0998">Cell outer membrane</keyword>
<dbReference type="GO" id="GO:0033214">
    <property type="term" value="P:siderophore-iron import into cell"/>
    <property type="evidence" value="ECO:0007669"/>
    <property type="project" value="TreeGrafter"/>
</dbReference>
<keyword evidence="5 13" id="KW-0732">Signal</keyword>
<feature type="chain" id="PRO_5036332922" evidence="13">
    <location>
        <begin position="23"/>
        <end position="1020"/>
    </location>
</feature>
<evidence type="ECO:0000259" key="14">
    <source>
        <dbReference type="Pfam" id="PF00593"/>
    </source>
</evidence>
<dbReference type="InterPro" id="IPR037066">
    <property type="entry name" value="Plug_dom_sf"/>
</dbReference>
<evidence type="ECO:0000256" key="5">
    <source>
        <dbReference type="ARBA" id="ARBA00022729"/>
    </source>
</evidence>
<dbReference type="AlphaFoldDB" id="A0A377I7D2"/>
<feature type="short sequence motif" description="TonB C-terminal box" evidence="10">
    <location>
        <begin position="1003"/>
        <end position="1020"/>
    </location>
</feature>
<evidence type="ECO:0000313" key="17">
    <source>
        <dbReference type="EMBL" id="STO70669.1"/>
    </source>
</evidence>
<evidence type="ECO:0000256" key="7">
    <source>
        <dbReference type="ARBA" id="ARBA00023136"/>
    </source>
</evidence>
<evidence type="ECO:0000313" key="18">
    <source>
        <dbReference type="Proteomes" id="UP000254465"/>
    </source>
</evidence>
<comment type="similarity">
    <text evidence="9 11">Belongs to the TonB-dependent receptor family.</text>
</comment>
<feature type="domain" description="TonB-dependent receptor plug" evidence="15">
    <location>
        <begin position="56"/>
        <end position="155"/>
    </location>
</feature>
<evidence type="ECO:0000256" key="11">
    <source>
        <dbReference type="RuleBase" id="RU003357"/>
    </source>
</evidence>
<evidence type="ECO:0000256" key="12">
    <source>
        <dbReference type="SAM" id="MobiDB-lite"/>
    </source>
</evidence>
<feature type="region of interest" description="Disordered" evidence="12">
    <location>
        <begin position="500"/>
        <end position="519"/>
    </location>
</feature>
<dbReference type="GO" id="GO:0009279">
    <property type="term" value="C:cell outer membrane"/>
    <property type="evidence" value="ECO:0007669"/>
    <property type="project" value="UniProtKB-SubCell"/>
</dbReference>
<evidence type="ECO:0000256" key="6">
    <source>
        <dbReference type="ARBA" id="ARBA00023077"/>
    </source>
</evidence>
<organism evidence="17 18">
    <name type="scientific">Avibacterium paragallinarum</name>
    <name type="common">Haemophilus gallinarum</name>
    <dbReference type="NCBI Taxonomy" id="728"/>
    <lineage>
        <taxon>Bacteria</taxon>
        <taxon>Pseudomonadati</taxon>
        <taxon>Pseudomonadota</taxon>
        <taxon>Gammaproteobacteria</taxon>
        <taxon>Pasteurellales</taxon>
        <taxon>Pasteurellaceae</taxon>
        <taxon>Avibacterium</taxon>
    </lineage>
</organism>
<comment type="subcellular location">
    <subcellularLocation>
        <location evidence="1 9">Cell outer membrane</location>
        <topology evidence="1 9">Multi-pass membrane protein</topology>
    </subcellularLocation>
</comment>
<feature type="domain" description="TonB-dependent receptor-like beta-barrel" evidence="14">
    <location>
        <begin position="724"/>
        <end position="991"/>
    </location>
</feature>
<dbReference type="EMBL" id="RQXS01000015">
    <property type="protein sequence ID" value="RZN60044.1"/>
    <property type="molecule type" value="Genomic_DNA"/>
</dbReference>
<evidence type="ECO:0000256" key="4">
    <source>
        <dbReference type="ARBA" id="ARBA00022692"/>
    </source>
</evidence>
<evidence type="ECO:0000256" key="2">
    <source>
        <dbReference type="ARBA" id="ARBA00022448"/>
    </source>
</evidence>
<keyword evidence="6 11" id="KW-0798">TonB box</keyword>
<evidence type="ECO:0000256" key="3">
    <source>
        <dbReference type="ARBA" id="ARBA00022452"/>
    </source>
</evidence>
<evidence type="ECO:0000256" key="13">
    <source>
        <dbReference type="SAM" id="SignalP"/>
    </source>
</evidence>
<dbReference type="InterPro" id="IPR012910">
    <property type="entry name" value="Plug_dom"/>
</dbReference>
<keyword evidence="7 9" id="KW-0472">Membrane</keyword>
<dbReference type="InterPro" id="IPR039426">
    <property type="entry name" value="TonB-dep_rcpt-like"/>
</dbReference>
<dbReference type="InterPro" id="IPR010917">
    <property type="entry name" value="TonB_rcpt_CS"/>
</dbReference>
<dbReference type="Pfam" id="PF07715">
    <property type="entry name" value="Plug"/>
    <property type="match status" value="1"/>
</dbReference>
<name>A0A377I7D2_AVIPA</name>
<keyword evidence="4 9" id="KW-0812">Transmembrane</keyword>
<evidence type="ECO:0000256" key="1">
    <source>
        <dbReference type="ARBA" id="ARBA00004571"/>
    </source>
</evidence>
<evidence type="ECO:0000313" key="19">
    <source>
        <dbReference type="Proteomes" id="UP000294229"/>
    </source>
</evidence>
<keyword evidence="16" id="KW-0675">Receptor</keyword>
<dbReference type="PANTHER" id="PTHR30442">
    <property type="entry name" value="IRON III DICITRATE TRANSPORT PROTEIN FECA"/>
    <property type="match status" value="1"/>
</dbReference>
<proteinExistence type="inferred from homology"/>
<evidence type="ECO:0000256" key="10">
    <source>
        <dbReference type="PROSITE-ProRule" id="PRU10144"/>
    </source>
</evidence>
<dbReference type="RefSeq" id="WP_021724668.1">
    <property type="nucleotide sequence ID" value="NZ_PQVK01000299.1"/>
</dbReference>
<dbReference type="InterPro" id="IPR000531">
    <property type="entry name" value="Beta-barrel_TonB"/>
</dbReference>
<dbReference type="Gene3D" id="2.170.130.10">
    <property type="entry name" value="TonB-dependent receptor, plug domain"/>
    <property type="match status" value="1"/>
</dbReference>
<dbReference type="SUPFAM" id="SSF56935">
    <property type="entry name" value="Porins"/>
    <property type="match status" value="1"/>
</dbReference>
<feature type="signal peptide" evidence="13">
    <location>
        <begin position="1"/>
        <end position="22"/>
    </location>
</feature>
<sequence>MKFQQCYLSLALSACLTNVANAAELDTIFVKSNAEVQAEQKKDEVYLHNITNMYSDKEAVERYKGAAPADLFQAFNGVYSGDARNSGAVDPNIRGVQGQGRIPVTIDGTEQAITTWRGYNGANNRNYLDPNLIGGITLEKGPALVAGTASGIGGTVKMRTIDVDDIVAPNQKISVELKLETSNNSVKEHPNNLHLGEDSRMYDPFPGDFLPTTLVKPKTKGEWGKDNAMRLAVGLREEKFDLLVAYSYRRKGNYLSGRGGSHRYEGSVDEKSGRELKQMEPNLPFAASIYRPHTEIPNTSSVMESYLLKNTWRFTDKQELKLGYRHTKMTYGEIMPSRLDFSKFYDRVPQWPLATVTQHTFNADYHYNPDNPLINLKAGIWYTRTISDTNTSGGNPREPNELDNEFMGIAMQKCYRPMSEEDLANSTPDEFMNQFDLNCMKAEQAEWSKTHPNINGKYNFVNAAQSNAYNTRRGFNLSNQMHLTDKLDLTLSGSFQKEHLTSDHLKSKPNPNSTYESPARMGRRQEWDIAFNFNYRPTNWLMLTAGARYNEYWSYDDYLDKLVKSGVLYKPYEDNPDSPGKISIGKTLSFDEIVSQDIWNQYQQLMTEKDNLREEYRNRLGNRYRRAPEFKRKDREIVDKLDDLLGEGGSWTSLKDDGVIRKHSVEIDFHSDGRLHKEDNPFYNGTLKNEKVINPATGKVTNKYTNSSLGEHYEALKESDKLKKVEKRRAHAFAPAFSATAFLTDNSRVYLRYTQYARMPSIFEDTVGFSASADTNTRFKDARLKPERTKNIEVGYAYDFSSLFNTPTKADVKLSYYHNVTKNVIDRNTDFRFVQLDKRVIDGIELQARYDNGDYFADLGVAYNLKNKVCDADMAVEMDPVAMRVPHCMTGGFPWGYLRTQLQPKYSITANLGGRFFDRKLEIGSRWLYHSKAVNKQEARLFELNESLSTNEKIDLGWNRPMYWQPVLVVDAYIKYQFSPNLTVEFTGTNLTNRYYLDPMTRSMIPAPGRTFKLGLTAKF</sequence>
<gene>
    <name evidence="17" type="primary">hup</name>
    <name evidence="16" type="ORF">EIG79_04920</name>
    <name evidence="17" type="ORF">NCTC11296_00575</name>
</gene>
<dbReference type="PROSITE" id="PS52016">
    <property type="entry name" value="TONB_DEPENDENT_REC_3"/>
    <property type="match status" value="1"/>
</dbReference>
<evidence type="ECO:0000259" key="15">
    <source>
        <dbReference type="Pfam" id="PF07715"/>
    </source>
</evidence>
<keyword evidence="2 9" id="KW-0813">Transport</keyword>
<evidence type="ECO:0000256" key="9">
    <source>
        <dbReference type="PROSITE-ProRule" id="PRU01360"/>
    </source>
</evidence>
<dbReference type="PROSITE" id="PS01156">
    <property type="entry name" value="TONB_DEPENDENT_REC_2"/>
    <property type="match status" value="1"/>
</dbReference>
<dbReference type="InterPro" id="IPR036942">
    <property type="entry name" value="Beta-barrel_TonB_sf"/>
</dbReference>
<dbReference type="Gene3D" id="2.40.170.20">
    <property type="entry name" value="TonB-dependent receptor, beta-barrel domain"/>
    <property type="match status" value="2"/>
</dbReference>
<dbReference type="PROSITE" id="PS51257">
    <property type="entry name" value="PROKAR_LIPOPROTEIN"/>
    <property type="match status" value="1"/>
</dbReference>
<evidence type="ECO:0000256" key="8">
    <source>
        <dbReference type="ARBA" id="ARBA00023237"/>
    </source>
</evidence>
<dbReference type="EMBL" id="UGHK01000001">
    <property type="protein sequence ID" value="STO70669.1"/>
    <property type="molecule type" value="Genomic_DNA"/>
</dbReference>
<dbReference type="Proteomes" id="UP000294229">
    <property type="component" value="Unassembled WGS sequence"/>
</dbReference>